<gene>
    <name evidence="1" type="ORF">MANES_03G060801v8</name>
</gene>
<protein>
    <submittedName>
        <fullName evidence="1">Uncharacterized protein</fullName>
    </submittedName>
</protein>
<proteinExistence type="predicted"/>
<dbReference type="EMBL" id="CM004389">
    <property type="protein sequence ID" value="KAG8657315.1"/>
    <property type="molecule type" value="Genomic_DNA"/>
</dbReference>
<evidence type="ECO:0000313" key="1">
    <source>
        <dbReference type="EMBL" id="KAG8657315.1"/>
    </source>
</evidence>
<organism evidence="1 2">
    <name type="scientific">Manihot esculenta</name>
    <name type="common">Cassava</name>
    <name type="synonym">Jatropha manihot</name>
    <dbReference type="NCBI Taxonomy" id="3983"/>
    <lineage>
        <taxon>Eukaryota</taxon>
        <taxon>Viridiplantae</taxon>
        <taxon>Streptophyta</taxon>
        <taxon>Embryophyta</taxon>
        <taxon>Tracheophyta</taxon>
        <taxon>Spermatophyta</taxon>
        <taxon>Magnoliopsida</taxon>
        <taxon>eudicotyledons</taxon>
        <taxon>Gunneridae</taxon>
        <taxon>Pentapetalae</taxon>
        <taxon>rosids</taxon>
        <taxon>fabids</taxon>
        <taxon>Malpighiales</taxon>
        <taxon>Euphorbiaceae</taxon>
        <taxon>Crotonoideae</taxon>
        <taxon>Manihoteae</taxon>
        <taxon>Manihot</taxon>
    </lineage>
</organism>
<reference evidence="2" key="1">
    <citation type="journal article" date="2016" name="Nat. Biotechnol.">
        <title>Sequencing wild and cultivated cassava and related species reveals extensive interspecific hybridization and genetic diversity.</title>
        <authorList>
            <person name="Bredeson J.V."/>
            <person name="Lyons J.B."/>
            <person name="Prochnik S.E."/>
            <person name="Wu G.A."/>
            <person name="Ha C.M."/>
            <person name="Edsinger-Gonzales E."/>
            <person name="Grimwood J."/>
            <person name="Schmutz J."/>
            <person name="Rabbi I.Y."/>
            <person name="Egesi C."/>
            <person name="Nauluvula P."/>
            <person name="Lebot V."/>
            <person name="Ndunguru J."/>
            <person name="Mkamilo G."/>
            <person name="Bart R.S."/>
            <person name="Setter T.L."/>
            <person name="Gleadow R.M."/>
            <person name="Kulakow P."/>
            <person name="Ferguson M.E."/>
            <person name="Rounsley S."/>
            <person name="Rokhsar D.S."/>
        </authorList>
    </citation>
    <scope>NUCLEOTIDE SEQUENCE [LARGE SCALE GENOMIC DNA]</scope>
    <source>
        <strain evidence="2">cv. AM560-2</strain>
    </source>
</reference>
<name>A0ACB7HYK5_MANES</name>
<sequence>MEYCIAIGSAVAGEIAKTLLAPITGSIGHVFSYNTDTKKLEKELKKLVDKKAIEVDPRVREAERNLEIISASVIWWQKEVDEISQKGKEFLENDIEVIGKCFNGHCPDPKLRYSLSRKAKKMTKKVLALLQEAAKFGEIAHPGPPEKIGSIFITEGIRDFESRESIKNEVWEALKDDKLTMISICGTGGVGKTTMVKKLVQRIEREKLFDEVAMAVVSQTPNIKKIQCDIASCLSLKLCDESELTSAGKLRQRFINCGKRILLILDDVWSELDFERIGLPPRGERKGHTIMLTSRNKDVCNKLGSEKNFPMDVLTNEEAWDLFGEIASISIDQDLHQTATEIANECGGLPIAIVTVAKALKNKMRNIWDDALQQLKNSNLQGVSGDVFSKIELSYKFLEHEEAKLCFLLCSLFPEDFNIRVEHLVRYGMGLRLFKNVDNVHQARDRVYALIYELKESFLLLEGDHKRYESVKMHDIVRDVAISIASRDEQWYMLQTDARIKEWQEKAGYKNCTAISLVCEKFIERPNDFECPKLELLQLLYDCQSQSLPNNIFEGMKELKVLALALGIPSLPSSLDVLKNLRTLRLEKFKSEEMHTIGTLVKLEILEIATYYLQELPGEIGLLKNLRLLDLRGVINLRYIPPGLLLGLSRLEELYVTDKFMMKWQSKEDGKTTNASLSELETHHITALEITVPKASILPKDLVFRNLIRFKIFIGHKFAYGSLIGRDSVNVLHLEGDASDIKGTEICAWLMRKAEVLNLIEVQNLKKVLYELEDYGFPDMKRTPFHECVGQEFLVDALEIVPRSREIQLSYFRNLREVNIRSCGKLKYFIPVSMSRGLSQLHRILIAGCKEMEAVFHKTEVDDEIEFLELVALKLDHLPKFLGFIINPSLTSKDIEQPGTTQMDNRTETKYRQNQERTGLVEMISTLFSSLCPRLPNLQELNLDSCGLLTRLFPPSVAQQLVQLKKLIIRGCPEMEYIVAEPQEEEKNKRISKIVFPNLILLDFHELPKLVAFCPDSHISFDWLSLKELRLICCPEMKTTCVTIPSSSTLNKSFDQSDIIGGKKIMPPGGSFNRALVRRGREQQNFSSRKDIYQPGTFQMNNENLHSSIEPVDMISILLPSNRLRLQNLQMLHLGACDSVKVIFPPSVAQQLVQLQYLNIRMCSAVEYIVAETEEQEKNKGTNKIVFPNLSLIELVRLPKLVAFCPDVHVSFACPLLKRLNLYSCPNMKTLCFAIPSSTVLNGSVDHIPSNNGLDGKPICSSIVRGVLRRGRKQKYVSRNEVLLIKNEEEDPSVSHIDEKREACYAFPSKLIEGFPNLENLRVENSDALEVIFSFKGLILQEYHTSTGILNSLKELQLSSLSKLMHIWFKIPLEVSAFRNLQVLKIISCDNLTYLFSPYLVKLLVMLQQIEVTSCQRMMEIIAKEDEEEQEANMDKIVFPQLTSLIFANLPNLKSFYSGTYALELPKLEKLKIRDENYPLIGDLNATVKKAMLTRILTHCKKTLRRTEDGQESEGHLSNIRVLEVEKCENLVNLIPFNFVECLQKLEKLSVCNCGSLMEMFEYQGMDTEGGNFVTFPCLEEVHLADLPKLMHIFNKIPENFIGFQKLIKLQFHTCGSLRNIFSVIVAKGLVQLQELDIKSCNMLEEIIVAEEDEKEDQSNKEKIVLPQLRSLRLRNLPNLKSFYNGIYALEFPLLEILNFWVCNGMKTFSYGSLSMPKLKEVKINYGFHQLTGSPDLNATMSQLLYMKKEELDVTMEEPDTIFRRNYRRGLTKAYRGYRG</sequence>
<comment type="caution">
    <text evidence="1">The sequence shown here is derived from an EMBL/GenBank/DDBJ whole genome shotgun (WGS) entry which is preliminary data.</text>
</comment>
<keyword evidence="2" id="KW-1185">Reference proteome</keyword>
<evidence type="ECO:0000313" key="2">
    <source>
        <dbReference type="Proteomes" id="UP000091857"/>
    </source>
</evidence>
<accession>A0ACB7HYK5</accession>
<dbReference type="Proteomes" id="UP000091857">
    <property type="component" value="Chromosome 3"/>
</dbReference>